<gene>
    <name evidence="3" type="ORF">L1049_006325</name>
</gene>
<comment type="caution">
    <text evidence="3">The sequence shown here is derived from an EMBL/GenBank/DDBJ whole genome shotgun (WGS) entry which is preliminary data.</text>
</comment>
<keyword evidence="2" id="KW-0812">Transmembrane</keyword>
<organism evidence="3 4">
    <name type="scientific">Liquidambar formosana</name>
    <name type="common">Formosan gum</name>
    <dbReference type="NCBI Taxonomy" id="63359"/>
    <lineage>
        <taxon>Eukaryota</taxon>
        <taxon>Viridiplantae</taxon>
        <taxon>Streptophyta</taxon>
        <taxon>Embryophyta</taxon>
        <taxon>Tracheophyta</taxon>
        <taxon>Spermatophyta</taxon>
        <taxon>Magnoliopsida</taxon>
        <taxon>eudicotyledons</taxon>
        <taxon>Gunneridae</taxon>
        <taxon>Pentapetalae</taxon>
        <taxon>Saxifragales</taxon>
        <taxon>Altingiaceae</taxon>
        <taxon>Liquidambar</taxon>
    </lineage>
</organism>
<evidence type="ECO:0000313" key="3">
    <source>
        <dbReference type="EMBL" id="KAK9276789.1"/>
    </source>
</evidence>
<dbReference type="Pfam" id="PF04749">
    <property type="entry name" value="PLAC8"/>
    <property type="match status" value="1"/>
</dbReference>
<evidence type="ECO:0000256" key="1">
    <source>
        <dbReference type="SAM" id="MobiDB-lite"/>
    </source>
</evidence>
<evidence type="ECO:0000256" key="2">
    <source>
        <dbReference type="SAM" id="Phobius"/>
    </source>
</evidence>
<keyword evidence="2" id="KW-0472">Membrane</keyword>
<keyword evidence="2" id="KW-1133">Transmembrane helix</keyword>
<sequence length="211" mass="22837">MYFSSSNDLSKESSSPAPSAPQPVPPSPPQPLPFPSHFEYPATATGIPVNMTNQTNSPSPPATTTLDLHSHSPVAWTTSLCDCCDDVSSCCLTCWCPCIAFGRIAEIVDRGSTSCGVSGALYTLIFCVTGCSCLYSCFYRSKLRGQYFLEESPCTDCCVHCCCEECALCQEYRELKNHGFDMSIGWHGNMERQKRGAALALPPAMQGGMAR</sequence>
<dbReference type="NCBIfam" id="TIGR01571">
    <property type="entry name" value="A_thal_Cys_rich"/>
    <property type="match status" value="1"/>
</dbReference>
<dbReference type="EMBL" id="JBBPBK010000010">
    <property type="protein sequence ID" value="KAK9276789.1"/>
    <property type="molecule type" value="Genomic_DNA"/>
</dbReference>
<accession>A0AAP0WRA1</accession>
<dbReference type="PANTHER" id="PTHR15907">
    <property type="entry name" value="DUF614 FAMILY PROTEIN-RELATED"/>
    <property type="match status" value="1"/>
</dbReference>
<feature type="region of interest" description="Disordered" evidence="1">
    <location>
        <begin position="1"/>
        <end position="33"/>
    </location>
</feature>
<dbReference type="Proteomes" id="UP001415857">
    <property type="component" value="Unassembled WGS sequence"/>
</dbReference>
<feature type="compositionally biased region" description="Low complexity" evidence="1">
    <location>
        <begin position="1"/>
        <end position="17"/>
    </location>
</feature>
<name>A0AAP0WRA1_LIQFO</name>
<keyword evidence="4" id="KW-1185">Reference proteome</keyword>
<protein>
    <submittedName>
        <fullName evidence="3">Uncharacterized protein</fullName>
    </submittedName>
</protein>
<feature type="transmembrane region" description="Helical" evidence="2">
    <location>
        <begin position="119"/>
        <end position="138"/>
    </location>
</feature>
<reference evidence="3 4" key="1">
    <citation type="journal article" date="2024" name="Plant J.">
        <title>Genome sequences and population genomics reveal climatic adaptation and genomic divergence between two closely related sweetgum species.</title>
        <authorList>
            <person name="Xu W.Q."/>
            <person name="Ren C.Q."/>
            <person name="Zhang X.Y."/>
            <person name="Comes H.P."/>
            <person name="Liu X.H."/>
            <person name="Li Y.G."/>
            <person name="Kettle C.J."/>
            <person name="Jalonen R."/>
            <person name="Gaisberger H."/>
            <person name="Ma Y.Z."/>
            <person name="Qiu Y.X."/>
        </authorList>
    </citation>
    <scope>NUCLEOTIDE SEQUENCE [LARGE SCALE GENOMIC DNA]</scope>
    <source>
        <strain evidence="3">Hangzhou</strain>
    </source>
</reference>
<feature type="compositionally biased region" description="Pro residues" evidence="1">
    <location>
        <begin position="18"/>
        <end position="33"/>
    </location>
</feature>
<proteinExistence type="predicted"/>
<dbReference type="AlphaFoldDB" id="A0AAP0WRA1"/>
<evidence type="ECO:0000313" key="4">
    <source>
        <dbReference type="Proteomes" id="UP001415857"/>
    </source>
</evidence>
<dbReference type="InterPro" id="IPR006461">
    <property type="entry name" value="PLAC_motif_containing"/>
</dbReference>